<dbReference type="EC" id="6.5.1.2" evidence="8"/>
<dbReference type="InterPro" id="IPR050326">
    <property type="entry name" value="NAD_dep_DNA_ligaseB"/>
</dbReference>
<dbReference type="AlphaFoldDB" id="A0AAD0TVV5"/>
<dbReference type="GO" id="GO:0003910">
    <property type="term" value="F:DNA ligase (ATP) activity"/>
    <property type="evidence" value="ECO:0007669"/>
    <property type="project" value="UniProtKB-EC"/>
</dbReference>
<organism evidence="8 9">
    <name type="scientific">Aliarcobacter cryaerophilus ATCC 43158</name>
    <dbReference type="NCBI Taxonomy" id="1032070"/>
    <lineage>
        <taxon>Bacteria</taxon>
        <taxon>Pseudomonadati</taxon>
        <taxon>Campylobacterota</taxon>
        <taxon>Epsilonproteobacteria</taxon>
        <taxon>Campylobacterales</taxon>
        <taxon>Arcobacteraceae</taxon>
        <taxon>Aliarcobacter</taxon>
    </lineage>
</organism>
<dbReference type="Gene3D" id="3.30.1490.70">
    <property type="match status" value="1"/>
</dbReference>
<dbReference type="InterPro" id="IPR012310">
    <property type="entry name" value="DNA_ligase_ATP-dep_cent"/>
</dbReference>
<dbReference type="KEGG" id="acre:ACRYA_1540"/>
<dbReference type="GeneID" id="56461757"/>
<gene>
    <name evidence="8" type="primary">lig</name>
    <name evidence="8" type="ORF">ACRYA_1540</name>
</gene>
<dbReference type="GO" id="GO:0006281">
    <property type="term" value="P:DNA repair"/>
    <property type="evidence" value="ECO:0007669"/>
    <property type="project" value="UniProtKB-KW"/>
</dbReference>
<keyword evidence="2 8" id="KW-0436">Ligase</keyword>
<dbReference type="PANTHER" id="PTHR47810:SF1">
    <property type="entry name" value="DNA LIGASE B"/>
    <property type="match status" value="1"/>
</dbReference>
<keyword evidence="3" id="KW-0235">DNA replication</keyword>
<protein>
    <submittedName>
        <fullName evidence="8">DNA ligase</fullName>
        <ecNumber evidence="8">6.5.1.2</ecNumber>
    </submittedName>
</protein>
<dbReference type="GO" id="GO:0006310">
    <property type="term" value="P:DNA recombination"/>
    <property type="evidence" value="ECO:0007669"/>
    <property type="project" value="InterPro"/>
</dbReference>
<dbReference type="NCBIfam" id="NF006592">
    <property type="entry name" value="PRK09125.1"/>
    <property type="match status" value="1"/>
</dbReference>
<dbReference type="CDD" id="cd08041">
    <property type="entry name" value="OBF_kDNA_ligase_like"/>
    <property type="match status" value="1"/>
</dbReference>
<dbReference type="InterPro" id="IPR016059">
    <property type="entry name" value="DNA_ligase_ATP-dep_CS"/>
</dbReference>
<dbReference type="CDD" id="cd07896">
    <property type="entry name" value="Adenylation_kDNA_ligase_like"/>
    <property type="match status" value="1"/>
</dbReference>
<dbReference type="Gene3D" id="3.30.470.30">
    <property type="entry name" value="DNA ligase/mRNA capping enzyme"/>
    <property type="match status" value="1"/>
</dbReference>
<dbReference type="Pfam" id="PF14743">
    <property type="entry name" value="DNA_ligase_OB_2"/>
    <property type="match status" value="1"/>
</dbReference>
<dbReference type="InterPro" id="IPR012340">
    <property type="entry name" value="NA-bd_OB-fold"/>
</dbReference>
<dbReference type="SUPFAM" id="SSF56091">
    <property type="entry name" value="DNA ligase/mRNA capping enzyme, catalytic domain"/>
    <property type="match status" value="1"/>
</dbReference>
<evidence type="ECO:0000259" key="7">
    <source>
        <dbReference type="PROSITE" id="PS50160"/>
    </source>
</evidence>
<dbReference type="SUPFAM" id="SSF50249">
    <property type="entry name" value="Nucleic acid-binding proteins"/>
    <property type="match status" value="1"/>
</dbReference>
<evidence type="ECO:0000256" key="2">
    <source>
        <dbReference type="ARBA" id="ARBA00022598"/>
    </source>
</evidence>
<reference evidence="8 9" key="1">
    <citation type="submission" date="2018-10" db="EMBL/GenBank/DDBJ databases">
        <title>Complete genome sequences of Arcobacter cryaerophilus strains ATCC 43158 and ATCC 49615.</title>
        <authorList>
            <person name="Miller W.G."/>
            <person name="Yee E."/>
            <person name="Bono J.L."/>
        </authorList>
    </citation>
    <scope>NUCLEOTIDE SEQUENCE [LARGE SCALE GENOMIC DNA]</scope>
    <source>
        <strain evidence="8 9">ATCC 43158</strain>
    </source>
</reference>
<dbReference type="InterPro" id="IPR029319">
    <property type="entry name" value="DNA_ligase_OB"/>
</dbReference>
<evidence type="ECO:0000256" key="1">
    <source>
        <dbReference type="ARBA" id="ARBA00001968"/>
    </source>
</evidence>
<dbReference type="GO" id="GO:0006260">
    <property type="term" value="P:DNA replication"/>
    <property type="evidence" value="ECO:0007669"/>
    <property type="project" value="UniProtKB-KW"/>
</dbReference>
<dbReference type="EMBL" id="CP032823">
    <property type="protein sequence ID" value="AYJ80644.1"/>
    <property type="molecule type" value="Genomic_DNA"/>
</dbReference>
<name>A0AAD0TVV5_9BACT</name>
<comment type="catalytic activity">
    <reaction evidence="6">
        <text>ATP + (deoxyribonucleotide)n-3'-hydroxyl + 5'-phospho-(deoxyribonucleotide)m = (deoxyribonucleotide)n+m + AMP + diphosphate.</text>
        <dbReference type="EC" id="6.5.1.1"/>
    </reaction>
</comment>
<comment type="cofactor">
    <cofactor evidence="1">
        <name>a divalent metal cation</name>
        <dbReference type="ChEBI" id="CHEBI:60240"/>
    </cofactor>
</comment>
<proteinExistence type="predicted"/>
<evidence type="ECO:0000256" key="5">
    <source>
        <dbReference type="ARBA" id="ARBA00023204"/>
    </source>
</evidence>
<feature type="domain" description="ATP-dependent DNA ligase family profile" evidence="7">
    <location>
        <begin position="131"/>
        <end position="201"/>
    </location>
</feature>
<dbReference type="Proteomes" id="UP000273809">
    <property type="component" value="Chromosome"/>
</dbReference>
<keyword evidence="4" id="KW-0227">DNA damage</keyword>
<dbReference type="Pfam" id="PF01068">
    <property type="entry name" value="DNA_ligase_A_M"/>
    <property type="match status" value="1"/>
</dbReference>
<evidence type="ECO:0000256" key="3">
    <source>
        <dbReference type="ARBA" id="ARBA00022705"/>
    </source>
</evidence>
<keyword evidence="5" id="KW-0234">DNA repair</keyword>
<dbReference type="PROSITE" id="PS50160">
    <property type="entry name" value="DNA_LIGASE_A3"/>
    <property type="match status" value="1"/>
</dbReference>
<evidence type="ECO:0000313" key="8">
    <source>
        <dbReference type="EMBL" id="AYJ80644.1"/>
    </source>
</evidence>
<evidence type="ECO:0000256" key="6">
    <source>
        <dbReference type="ARBA" id="ARBA00034003"/>
    </source>
</evidence>
<dbReference type="GO" id="GO:0005524">
    <property type="term" value="F:ATP binding"/>
    <property type="evidence" value="ECO:0007669"/>
    <property type="project" value="InterPro"/>
</dbReference>
<dbReference type="PROSITE" id="PS00333">
    <property type="entry name" value="DNA_LIGASE_A2"/>
    <property type="match status" value="1"/>
</dbReference>
<evidence type="ECO:0000256" key="4">
    <source>
        <dbReference type="ARBA" id="ARBA00022763"/>
    </source>
</evidence>
<dbReference type="RefSeq" id="WP_105916508.1">
    <property type="nucleotide sequence ID" value="NZ_CP021072.1"/>
</dbReference>
<accession>A0AAD0TVV5</accession>
<dbReference type="PANTHER" id="PTHR47810">
    <property type="entry name" value="DNA LIGASE"/>
    <property type="match status" value="1"/>
</dbReference>
<sequence length="279" mass="32562">MLQFKIKLFKNFIKILLTLFLFVNFAFALNLQKPSNYKDSIDISNWYMSEKLDGIRAYWDGKELFTKNRNKIFAPSWFTKDFPPFALDGELWTKRGDFENIQSIVLSQQESQNWEKITYNIFEIPNANGNFKNRLDFLQSYLDTNPSIYIKIIPQIVSKDKNHLDSFLQELLKNGAEGVIIKNPNLAYETGRTTNSLKVKEFFDDEGKVISHNFNKDGSFKSLKIELKNKTTFNLGGGFTQKDRLNPPKIGEFVTFKYYGFTKNGKPKFASFLRVREIE</sequence>
<dbReference type="GO" id="GO:0003911">
    <property type="term" value="F:DNA ligase (NAD+) activity"/>
    <property type="evidence" value="ECO:0007669"/>
    <property type="project" value="UniProtKB-EC"/>
</dbReference>
<evidence type="ECO:0000313" key="9">
    <source>
        <dbReference type="Proteomes" id="UP000273809"/>
    </source>
</evidence>